<feature type="region of interest" description="Disordered" evidence="2">
    <location>
        <begin position="80"/>
        <end position="101"/>
    </location>
</feature>
<dbReference type="Proteomes" id="UP000694397">
    <property type="component" value="Chromosome 23"/>
</dbReference>
<evidence type="ECO:0000313" key="4">
    <source>
        <dbReference type="Ensembl" id="ENSSFOP00015013685.2"/>
    </source>
</evidence>
<dbReference type="InterPro" id="IPR057810">
    <property type="entry name" value="RBD_ZCCHC3_1st"/>
</dbReference>
<keyword evidence="1" id="KW-0863">Zinc-finger</keyword>
<proteinExistence type="predicted"/>
<dbReference type="Pfam" id="PF23058">
    <property type="entry name" value="RBD_ZCCHC3_2nd"/>
    <property type="match status" value="1"/>
</dbReference>
<accession>A0A8C9R939</accession>
<evidence type="ECO:0000256" key="1">
    <source>
        <dbReference type="PROSITE-ProRule" id="PRU00047"/>
    </source>
</evidence>
<dbReference type="InterPro" id="IPR042509">
    <property type="entry name" value="ZCCHC3"/>
</dbReference>
<dbReference type="GO" id="GO:0003723">
    <property type="term" value="F:RNA binding"/>
    <property type="evidence" value="ECO:0007669"/>
    <property type="project" value="InterPro"/>
</dbReference>
<dbReference type="GO" id="GO:0008270">
    <property type="term" value="F:zinc ion binding"/>
    <property type="evidence" value="ECO:0007669"/>
    <property type="project" value="UniProtKB-KW"/>
</dbReference>
<dbReference type="InterPro" id="IPR001878">
    <property type="entry name" value="Znf_CCHC"/>
</dbReference>
<dbReference type="GeneTree" id="ENSGT00980000198840"/>
<feature type="domain" description="CCHC-type" evidence="3">
    <location>
        <begin position="287"/>
        <end position="301"/>
    </location>
</feature>
<dbReference type="SMART" id="SM00343">
    <property type="entry name" value="ZnF_C2HC"/>
    <property type="match status" value="1"/>
</dbReference>
<dbReference type="PANTHER" id="PTHR22639">
    <property type="entry name" value="GAG-RELATED PROTEIN"/>
    <property type="match status" value="1"/>
</dbReference>
<dbReference type="GO" id="GO:0003690">
    <property type="term" value="F:double-stranded DNA binding"/>
    <property type="evidence" value="ECO:0007669"/>
    <property type="project" value="InterPro"/>
</dbReference>
<reference evidence="4" key="3">
    <citation type="submission" date="2025-09" db="UniProtKB">
        <authorList>
            <consortium name="Ensembl"/>
        </authorList>
    </citation>
    <scope>IDENTIFICATION</scope>
</reference>
<keyword evidence="1" id="KW-0862">Zinc</keyword>
<dbReference type="Pfam" id="PF23057">
    <property type="entry name" value="RBD_ZCCHC3_1st"/>
    <property type="match status" value="1"/>
</dbReference>
<keyword evidence="1" id="KW-0479">Metal-binding</keyword>
<feature type="region of interest" description="Disordered" evidence="2">
    <location>
        <begin position="1"/>
        <end position="23"/>
    </location>
</feature>
<evidence type="ECO:0000256" key="2">
    <source>
        <dbReference type="SAM" id="MobiDB-lite"/>
    </source>
</evidence>
<dbReference type="PROSITE" id="PS50158">
    <property type="entry name" value="ZF_CCHC"/>
    <property type="match status" value="1"/>
</dbReference>
<protein>
    <recommendedName>
        <fullName evidence="3">CCHC-type domain-containing protein</fullName>
    </recommendedName>
</protein>
<sequence length="340" mass="37957">MDGWTQMAQMKERRGPAQPKVSSGEALGRLGFLLKTPPTPAGGGPLVEVAAAANLKIAVETMTAGVEATTVSHAEEVARLEKRSSAAPRGSLEDEEQSTSGFGLRMKHTTRFRWRNMEAAEDFPDRPGFIREVIFRKLGLAAGQVVCVKKNGPQRFVDVTALTNETYQKVIEISKKEKGLQLKQYKIEHLWWMDRRIITVHIFNPFVPAEDVYALLQHHVNLLLSHGDIQDEFGIWNKCRQFQGFVHPPAYFNICGSTDYLFYQGQHPFCCLWWGRGHTKKDCKDMRCWRCLESGHLARDCIGLCCCSQCGGEGHLFCNFPQCRPPCAGEVLGSAALGAG</sequence>
<dbReference type="OrthoDB" id="8952792at2759"/>
<evidence type="ECO:0000313" key="5">
    <source>
        <dbReference type="Proteomes" id="UP000694397"/>
    </source>
</evidence>
<evidence type="ECO:0000259" key="3">
    <source>
        <dbReference type="PROSITE" id="PS50158"/>
    </source>
</evidence>
<dbReference type="Ensembl" id="ENSSFOT00015013854.2">
    <property type="protein sequence ID" value="ENSSFOP00015013685.2"/>
    <property type="gene ID" value="ENSSFOG00015008825.2"/>
</dbReference>
<dbReference type="PANTHER" id="PTHR22639:SF3">
    <property type="entry name" value="ZINC FINGER CCHC DOMAIN-CONTAINING PROTEIN 3"/>
    <property type="match status" value="1"/>
</dbReference>
<dbReference type="InterPro" id="IPR057811">
    <property type="entry name" value="RBD_ZCCHC3_2nd"/>
</dbReference>
<reference evidence="4" key="2">
    <citation type="submission" date="2025-08" db="UniProtKB">
        <authorList>
            <consortium name="Ensembl"/>
        </authorList>
    </citation>
    <scope>IDENTIFICATION</scope>
</reference>
<keyword evidence="5" id="KW-1185">Reference proteome</keyword>
<dbReference type="AlphaFoldDB" id="A0A8C9R939"/>
<organism evidence="4 5">
    <name type="scientific">Scleropages formosus</name>
    <name type="common">Asian bonytongue</name>
    <name type="synonym">Osteoglossum formosum</name>
    <dbReference type="NCBI Taxonomy" id="113540"/>
    <lineage>
        <taxon>Eukaryota</taxon>
        <taxon>Metazoa</taxon>
        <taxon>Chordata</taxon>
        <taxon>Craniata</taxon>
        <taxon>Vertebrata</taxon>
        <taxon>Euteleostomi</taxon>
        <taxon>Actinopterygii</taxon>
        <taxon>Neopterygii</taxon>
        <taxon>Teleostei</taxon>
        <taxon>Osteoglossocephala</taxon>
        <taxon>Osteoglossomorpha</taxon>
        <taxon>Osteoglossiformes</taxon>
        <taxon>Osteoglossidae</taxon>
        <taxon>Scleropages</taxon>
    </lineage>
</organism>
<reference evidence="4 5" key="1">
    <citation type="submission" date="2019-04" db="EMBL/GenBank/DDBJ databases">
        <authorList>
            <consortium name="Wellcome Sanger Institute Data Sharing"/>
        </authorList>
    </citation>
    <scope>NUCLEOTIDE SEQUENCE [LARGE SCALE GENOMIC DNA]</scope>
</reference>
<dbReference type="GO" id="GO:0002218">
    <property type="term" value="P:activation of innate immune response"/>
    <property type="evidence" value="ECO:0007669"/>
    <property type="project" value="InterPro"/>
</dbReference>
<name>A0A8C9R939_SCLFO</name>